<feature type="compositionally biased region" description="Basic and acidic residues" evidence="1">
    <location>
        <begin position="56"/>
        <end position="66"/>
    </location>
</feature>
<reference evidence="2 3" key="1">
    <citation type="submission" date="2023-03" db="EMBL/GenBank/DDBJ databases">
        <title>Genome insight into feeding habits of ladybird beetles.</title>
        <authorList>
            <person name="Li H.-S."/>
            <person name="Huang Y.-H."/>
            <person name="Pang H."/>
        </authorList>
    </citation>
    <scope>NUCLEOTIDE SEQUENCE [LARGE SCALE GENOMIC DNA]</scope>
    <source>
        <strain evidence="2">SYSU_2023b</strain>
        <tissue evidence="2">Whole body</tissue>
    </source>
</reference>
<comment type="caution">
    <text evidence="2">The sequence shown here is derived from an EMBL/GenBank/DDBJ whole genome shotgun (WGS) entry which is preliminary data.</text>
</comment>
<keyword evidence="3" id="KW-1185">Reference proteome</keyword>
<proteinExistence type="predicted"/>
<dbReference type="Proteomes" id="UP001431783">
    <property type="component" value="Unassembled WGS sequence"/>
</dbReference>
<evidence type="ECO:0000256" key="1">
    <source>
        <dbReference type="SAM" id="MobiDB-lite"/>
    </source>
</evidence>
<dbReference type="EMBL" id="JARQZJ010000122">
    <property type="protein sequence ID" value="KAK9888958.1"/>
    <property type="molecule type" value="Genomic_DNA"/>
</dbReference>
<name>A0AAW1V6D7_9CUCU</name>
<sequence>MTIEEEERKHTSAILKAVVAPMQIGVDIDKFKSELVNESMKRKQEFNTDSEPQIETSRRGEIRNSQEDSENQEYALNSRTKHDMEERINFKLENINENSNGKITQLRKELNYSNQSSAESYSEITQIDAHKQINNNKDTNLPRNIKQEQKNLMNEIIHLGTVDTTRTLKYEIPLIHKPNN</sequence>
<organism evidence="2 3">
    <name type="scientific">Henosepilachna vigintioctopunctata</name>
    <dbReference type="NCBI Taxonomy" id="420089"/>
    <lineage>
        <taxon>Eukaryota</taxon>
        <taxon>Metazoa</taxon>
        <taxon>Ecdysozoa</taxon>
        <taxon>Arthropoda</taxon>
        <taxon>Hexapoda</taxon>
        <taxon>Insecta</taxon>
        <taxon>Pterygota</taxon>
        <taxon>Neoptera</taxon>
        <taxon>Endopterygota</taxon>
        <taxon>Coleoptera</taxon>
        <taxon>Polyphaga</taxon>
        <taxon>Cucujiformia</taxon>
        <taxon>Coccinelloidea</taxon>
        <taxon>Coccinellidae</taxon>
        <taxon>Epilachninae</taxon>
        <taxon>Epilachnini</taxon>
        <taxon>Henosepilachna</taxon>
    </lineage>
</organism>
<accession>A0AAW1V6D7</accession>
<dbReference type="AlphaFoldDB" id="A0AAW1V6D7"/>
<evidence type="ECO:0000313" key="3">
    <source>
        <dbReference type="Proteomes" id="UP001431783"/>
    </source>
</evidence>
<feature type="region of interest" description="Disordered" evidence="1">
    <location>
        <begin position="39"/>
        <end position="82"/>
    </location>
</feature>
<evidence type="ECO:0000313" key="2">
    <source>
        <dbReference type="EMBL" id="KAK9888958.1"/>
    </source>
</evidence>
<gene>
    <name evidence="2" type="ORF">WA026_004242</name>
</gene>
<protein>
    <submittedName>
        <fullName evidence="2">Uncharacterized protein</fullName>
    </submittedName>
</protein>